<evidence type="ECO:0000313" key="4">
    <source>
        <dbReference type="EMBL" id="KAF5389520.1"/>
    </source>
</evidence>
<keyword evidence="5" id="KW-1185">Reference proteome</keyword>
<dbReference type="AlphaFoldDB" id="A0A8H5HUN5"/>
<dbReference type="SUPFAM" id="SSF47459">
    <property type="entry name" value="HLH, helix-loop-helix DNA-binding domain"/>
    <property type="match status" value="1"/>
</dbReference>
<keyword evidence="1" id="KW-0175">Coiled coil</keyword>
<feature type="region of interest" description="Disordered" evidence="2">
    <location>
        <begin position="859"/>
        <end position="886"/>
    </location>
</feature>
<feature type="compositionally biased region" description="Polar residues" evidence="2">
    <location>
        <begin position="623"/>
        <end position="649"/>
    </location>
</feature>
<evidence type="ECO:0000259" key="3">
    <source>
        <dbReference type="PROSITE" id="PS50888"/>
    </source>
</evidence>
<protein>
    <recommendedName>
        <fullName evidence="3">BHLH domain-containing protein</fullName>
    </recommendedName>
</protein>
<feature type="compositionally biased region" description="Low complexity" evidence="2">
    <location>
        <begin position="453"/>
        <end position="464"/>
    </location>
</feature>
<dbReference type="GO" id="GO:0046983">
    <property type="term" value="F:protein dimerization activity"/>
    <property type="evidence" value="ECO:0007669"/>
    <property type="project" value="InterPro"/>
</dbReference>
<feature type="compositionally biased region" description="Acidic residues" evidence="2">
    <location>
        <begin position="864"/>
        <end position="877"/>
    </location>
</feature>
<feature type="compositionally biased region" description="Low complexity" evidence="2">
    <location>
        <begin position="38"/>
        <end position="56"/>
    </location>
</feature>
<dbReference type="Pfam" id="PF00010">
    <property type="entry name" value="HLH"/>
    <property type="match status" value="1"/>
</dbReference>
<feature type="compositionally biased region" description="Polar residues" evidence="2">
    <location>
        <begin position="486"/>
        <end position="500"/>
    </location>
</feature>
<feature type="coiled-coil region" evidence="1">
    <location>
        <begin position="829"/>
        <end position="856"/>
    </location>
</feature>
<dbReference type="PROSITE" id="PS50888">
    <property type="entry name" value="BHLH"/>
    <property type="match status" value="1"/>
</dbReference>
<dbReference type="EMBL" id="JAACJN010000021">
    <property type="protein sequence ID" value="KAF5389520.1"/>
    <property type="molecule type" value="Genomic_DNA"/>
</dbReference>
<reference evidence="4 5" key="1">
    <citation type="journal article" date="2020" name="ISME J.">
        <title>Uncovering the hidden diversity of litter-decomposition mechanisms in mushroom-forming fungi.</title>
        <authorList>
            <person name="Floudas D."/>
            <person name="Bentzer J."/>
            <person name="Ahren D."/>
            <person name="Johansson T."/>
            <person name="Persson P."/>
            <person name="Tunlid A."/>
        </authorList>
    </citation>
    <scope>NUCLEOTIDE SEQUENCE [LARGE SCALE GENOMIC DNA]</scope>
    <source>
        <strain evidence="4 5">CBS 406.79</strain>
    </source>
</reference>
<proteinExistence type="predicted"/>
<feature type="region of interest" description="Disordered" evidence="2">
    <location>
        <begin position="401"/>
        <end position="529"/>
    </location>
</feature>
<feature type="domain" description="BHLH" evidence="3">
    <location>
        <begin position="735"/>
        <end position="832"/>
    </location>
</feature>
<dbReference type="InterPro" id="IPR011598">
    <property type="entry name" value="bHLH_dom"/>
</dbReference>
<feature type="compositionally biased region" description="Polar residues" evidence="2">
    <location>
        <begin position="13"/>
        <end position="37"/>
    </location>
</feature>
<feature type="compositionally biased region" description="Low complexity" evidence="2">
    <location>
        <begin position="430"/>
        <end position="443"/>
    </location>
</feature>
<dbReference type="InterPro" id="IPR036638">
    <property type="entry name" value="HLH_DNA-bd_sf"/>
</dbReference>
<feature type="region of interest" description="Disordered" evidence="2">
    <location>
        <begin position="79"/>
        <end position="108"/>
    </location>
</feature>
<feature type="region of interest" description="Disordered" evidence="2">
    <location>
        <begin position="364"/>
        <end position="388"/>
    </location>
</feature>
<accession>A0A8H5HUN5</accession>
<feature type="compositionally biased region" description="Basic and acidic residues" evidence="2">
    <location>
        <begin position="1"/>
        <end position="12"/>
    </location>
</feature>
<sequence length="936" mass="97024">MNSHSMHIDQHAHSPSTGLFFPNQPQHPSSEQAQQKDTSIPASSSPSPNSLNTSSPFLDRPVRNNMAMTGVIAALQSLGTSSKSPTSPDGNQHANSSNDLELGPGDAQGQGLFKEQILLEQFKLAQLKQLQELQQQIFQQQMALINGSHPLENQPRDQRGFHGLPTPGSSTELRPSQPFPVEFISPMQLNYNDMDPSMVMNLDLSQQPHSVSHTPIFPPHDPAGIDIDINGLGGLTSSSAASTHFGSNISFDTNSNSSTGNNARSHEHYFAHRGTASAPAHIAFGNPYQNHNNHQSPNQHALSMTMNGLNPMNMSSEPSSPMHSELDFDISPLTSPWLGAKASGNSNTTGAGNNERIHTYGQNHYMQNGSHSTTHAGKKRPASPGVTGVDVDIAFVGGMGSRKRQASVSHSPATMRPSGSPAIRPTNVHSSSGRPSRASGSRSVNSTPLLRGANPNVNANARNPLSRRGSVTMPSPLAVNNGPTGGFSSPLLSATPSSGGATIKAGVGTPSNSEGTYSTSSSTSFGVVGDSPSPVDLSLSMPPPAAPASASTFNTNGRISSKSAISVPDSLVPVTPASIMNLSGSLVGGGGLSLGSGSGGGALGHARKHPSNSNEMSEVTVPSPFTSGMATSTLSTGTAKTSVKNSSRGTKSDKDSGPSTGAAGSKKSGRKAGSNANTGASDNTGATLKHILPAGGNPSPSAGSISMTVSRTPAAAAASSSSVFSSTSTIVPVKERKTSHKAAEQKRRDSLKTTFDDLRGLLPQIPLPTDDNHNSAGVDDGTGLNFIALAKASMLPGALPPRGPPKAGGEGPNKGVSKLQLLICGNEYIRVLKGRVERRDEEVERLRTEVRRLRTRLRQHGLGEGDEGGGEGEEDDGGGIFGDGGDSMNRIGGLDLDRDLDAVEILESMRVSACGGDELVKGGGMLPGVDEDDEEE</sequence>
<evidence type="ECO:0000256" key="2">
    <source>
        <dbReference type="SAM" id="MobiDB-lite"/>
    </source>
</evidence>
<dbReference type="SMART" id="SM00353">
    <property type="entry name" value="HLH"/>
    <property type="match status" value="1"/>
</dbReference>
<name>A0A8H5HUN5_9AGAR</name>
<feature type="compositionally biased region" description="Polar residues" evidence="2">
    <location>
        <begin position="364"/>
        <end position="375"/>
    </location>
</feature>
<evidence type="ECO:0000313" key="5">
    <source>
        <dbReference type="Proteomes" id="UP000518752"/>
    </source>
</evidence>
<comment type="caution">
    <text evidence="4">The sequence shown here is derived from an EMBL/GenBank/DDBJ whole genome shotgun (WGS) entry which is preliminary data.</text>
</comment>
<feature type="compositionally biased region" description="Low complexity" evidence="2">
    <location>
        <begin position="511"/>
        <end position="524"/>
    </location>
</feature>
<feature type="compositionally biased region" description="Polar residues" evidence="2">
    <location>
        <begin position="79"/>
        <end position="99"/>
    </location>
</feature>
<feature type="region of interest" description="Disordered" evidence="2">
    <location>
        <begin position="598"/>
        <end position="706"/>
    </location>
</feature>
<gene>
    <name evidence="4" type="ORF">D9757_004227</name>
</gene>
<feature type="compositionally biased region" description="Polar residues" evidence="2">
    <location>
        <begin position="674"/>
        <end position="686"/>
    </location>
</feature>
<organism evidence="4 5">
    <name type="scientific">Collybiopsis confluens</name>
    <dbReference type="NCBI Taxonomy" id="2823264"/>
    <lineage>
        <taxon>Eukaryota</taxon>
        <taxon>Fungi</taxon>
        <taxon>Dikarya</taxon>
        <taxon>Basidiomycota</taxon>
        <taxon>Agaricomycotina</taxon>
        <taxon>Agaricomycetes</taxon>
        <taxon>Agaricomycetidae</taxon>
        <taxon>Agaricales</taxon>
        <taxon>Marasmiineae</taxon>
        <taxon>Omphalotaceae</taxon>
        <taxon>Collybiopsis</taxon>
    </lineage>
</organism>
<feature type="region of interest" description="Disordered" evidence="2">
    <location>
        <begin position="148"/>
        <end position="177"/>
    </location>
</feature>
<dbReference type="OrthoDB" id="5344169at2759"/>
<evidence type="ECO:0000256" key="1">
    <source>
        <dbReference type="SAM" id="Coils"/>
    </source>
</evidence>
<dbReference type="Proteomes" id="UP000518752">
    <property type="component" value="Unassembled WGS sequence"/>
</dbReference>
<feature type="region of interest" description="Disordered" evidence="2">
    <location>
        <begin position="1"/>
        <end position="61"/>
    </location>
</feature>
<dbReference type="Gene3D" id="4.10.280.10">
    <property type="entry name" value="Helix-loop-helix DNA-binding domain"/>
    <property type="match status" value="1"/>
</dbReference>